<protein>
    <submittedName>
        <fullName evidence="3">Transposase</fullName>
    </submittedName>
</protein>
<dbReference type="Proteomes" id="UP000509579">
    <property type="component" value="Chromosome"/>
</dbReference>
<reference evidence="3 4" key="1">
    <citation type="submission" date="2020-06" db="EMBL/GenBank/DDBJ databases">
        <title>Acidovorax antarctica sp. nov., isolated from Corinth ice sheet soil, Antarctic Fields Peninsula.</title>
        <authorList>
            <person name="Xu Q."/>
            <person name="Peng F."/>
        </authorList>
    </citation>
    <scope>NUCLEOTIDE SEQUENCE [LARGE SCALE GENOMIC DNA]</scope>
    <source>
        <strain evidence="3 4">16-35-5</strain>
    </source>
</reference>
<dbReference type="GO" id="GO:0015074">
    <property type="term" value="P:DNA integration"/>
    <property type="evidence" value="ECO:0007669"/>
    <property type="project" value="InterPro"/>
</dbReference>
<organism evidence="3 4">
    <name type="scientific">Comamonas antarctica</name>
    <dbReference type="NCBI Taxonomy" id="2743470"/>
    <lineage>
        <taxon>Bacteria</taxon>
        <taxon>Pseudomonadati</taxon>
        <taxon>Pseudomonadota</taxon>
        <taxon>Betaproteobacteria</taxon>
        <taxon>Burkholderiales</taxon>
        <taxon>Comamonadaceae</taxon>
        <taxon>Comamonas</taxon>
    </lineage>
</organism>
<dbReference type="InterPro" id="IPR036397">
    <property type="entry name" value="RNaseH_sf"/>
</dbReference>
<feature type="region of interest" description="Disordered" evidence="1">
    <location>
        <begin position="580"/>
        <end position="628"/>
    </location>
</feature>
<evidence type="ECO:0000313" key="3">
    <source>
        <dbReference type="EMBL" id="QKV54740.1"/>
    </source>
</evidence>
<dbReference type="InterPro" id="IPR001584">
    <property type="entry name" value="Integrase_cat-core"/>
</dbReference>
<dbReference type="AlphaFoldDB" id="A0A6N1XA98"/>
<gene>
    <name evidence="3" type="ORF">HUK68_18590</name>
</gene>
<sequence length="655" mass="74269">MIDKDYGDYFEETPSVVIKRRRIDVRSGALVRHRDGVFRIAEVLDFNTVTATSMQTGRTSVLLVSDLENVDQDPGSPSDIDINAIVEDDWRVAQTRFAAIEPLLTTKSPTRAAVQARAQELGVGIATLYRWISRYRSLDAVSGLVPLKRGWQYGKGRISKSVQLLIEDVINNYYLTPERPTAEKVVREVLRICEEQNVQAPSATAVRQRIDRIPEVERLRRRGQRERAKNKFLPTPGTTPGGDYPLAIYQIDHTPIDVIVVDDEHRKPVGRPWLTIAIDEYSRMVAGYYISFDAPSVVSVGMCLAHALIPKDMWLLKHGVDAEWPIWGRPKKVRWDNGPDFRSDSVRDVCNLYAIDAEFRPVKVPRYGGHIERLQGTLLRELHDLPGTTFSSVQERQEYDSEGRAIFTKSELEKQLLKIICNEYHRRNHRSLDMPPLRRFELGIFGHGGQLGTGMPPRPTDYLSIYIDFLPIIWRTVQNDGVDIDKRYYADVLRPWIGVIDPETGKGLKHPFRRDPRDISAIWFFDPELKEYFKIPLADPNFPSCSIWELKRAKQELKDAGFDPSDSTAVLRSITERRQLTKDSAAKTKQARKAAQRQADHQRVADEGPAPVQAPKVRASADRDIAPRPTAASRITALLPAASLLTDVVRGSDIA</sequence>
<name>A0A6N1XA98_9BURK</name>
<dbReference type="PROSITE" id="PS50994">
    <property type="entry name" value="INTEGRASE"/>
    <property type="match status" value="1"/>
</dbReference>
<feature type="domain" description="Integrase catalytic" evidence="2">
    <location>
        <begin position="236"/>
        <end position="444"/>
    </location>
</feature>
<dbReference type="SUPFAM" id="SSF53098">
    <property type="entry name" value="Ribonuclease H-like"/>
    <property type="match status" value="1"/>
</dbReference>
<dbReference type="GO" id="GO:0003676">
    <property type="term" value="F:nucleic acid binding"/>
    <property type="evidence" value="ECO:0007669"/>
    <property type="project" value="InterPro"/>
</dbReference>
<evidence type="ECO:0000256" key="1">
    <source>
        <dbReference type="SAM" id="MobiDB-lite"/>
    </source>
</evidence>
<dbReference type="EMBL" id="CP054840">
    <property type="protein sequence ID" value="QKV54740.1"/>
    <property type="molecule type" value="Genomic_DNA"/>
</dbReference>
<evidence type="ECO:0000313" key="4">
    <source>
        <dbReference type="Proteomes" id="UP000509579"/>
    </source>
</evidence>
<dbReference type="InterPro" id="IPR012337">
    <property type="entry name" value="RNaseH-like_sf"/>
</dbReference>
<evidence type="ECO:0000259" key="2">
    <source>
        <dbReference type="PROSITE" id="PS50994"/>
    </source>
</evidence>
<dbReference type="RefSeq" id="WP_175505537.1">
    <property type="nucleotide sequence ID" value="NZ_CP054840.1"/>
</dbReference>
<proteinExistence type="predicted"/>
<dbReference type="KEGG" id="aant:HUK68_18590"/>
<keyword evidence="4" id="KW-1185">Reference proteome</keyword>
<dbReference type="Gene3D" id="3.30.420.10">
    <property type="entry name" value="Ribonuclease H-like superfamily/Ribonuclease H"/>
    <property type="match status" value="1"/>
</dbReference>
<accession>A0A6N1XA98</accession>
<dbReference type="Gene3D" id="1.10.10.60">
    <property type="entry name" value="Homeodomain-like"/>
    <property type="match status" value="1"/>
</dbReference>